<gene>
    <name evidence="1" type="ORF">SPELUC_LOCUS2642</name>
</gene>
<protein>
    <submittedName>
        <fullName evidence="1">1761_t:CDS:1</fullName>
    </submittedName>
</protein>
<accession>A0ACA9KVQ6</accession>
<organism evidence="1 2">
    <name type="scientific">Cetraspora pellucida</name>
    <dbReference type="NCBI Taxonomy" id="1433469"/>
    <lineage>
        <taxon>Eukaryota</taxon>
        <taxon>Fungi</taxon>
        <taxon>Fungi incertae sedis</taxon>
        <taxon>Mucoromycota</taxon>
        <taxon>Glomeromycotina</taxon>
        <taxon>Glomeromycetes</taxon>
        <taxon>Diversisporales</taxon>
        <taxon>Gigasporaceae</taxon>
        <taxon>Cetraspora</taxon>
    </lineage>
</organism>
<dbReference type="EMBL" id="CAJVPW010001826">
    <property type="protein sequence ID" value="CAG8492928.1"/>
    <property type="molecule type" value="Genomic_DNA"/>
</dbReference>
<comment type="caution">
    <text evidence="1">The sequence shown here is derived from an EMBL/GenBank/DDBJ whole genome shotgun (WGS) entry which is preliminary data.</text>
</comment>
<name>A0ACA9KVQ6_9GLOM</name>
<sequence length="202" mass="23565">MPKHKSPRYAANRRYYEKNRERILERRKKSRARWKFFEDMYEASYIHNENLFNIHPSTLPPVENVYNIQSSGRSNLDSIHPYPIENILNIQSFGFENDAGIYYESVPIENILNIQSFGRGNLDGIHPSTPLNIQSIGCGNDVGIYYESPVPIENILNIQSFGRGNDDVIGKRPVYRIARTLVPRIRYISWARSNLVPRCFTW</sequence>
<proteinExistence type="predicted"/>
<evidence type="ECO:0000313" key="2">
    <source>
        <dbReference type="Proteomes" id="UP000789366"/>
    </source>
</evidence>
<dbReference type="Proteomes" id="UP000789366">
    <property type="component" value="Unassembled WGS sequence"/>
</dbReference>
<evidence type="ECO:0000313" key="1">
    <source>
        <dbReference type="EMBL" id="CAG8492928.1"/>
    </source>
</evidence>
<keyword evidence="2" id="KW-1185">Reference proteome</keyword>
<reference evidence="1" key="1">
    <citation type="submission" date="2021-06" db="EMBL/GenBank/DDBJ databases">
        <authorList>
            <person name="Kallberg Y."/>
            <person name="Tangrot J."/>
            <person name="Rosling A."/>
        </authorList>
    </citation>
    <scope>NUCLEOTIDE SEQUENCE</scope>
    <source>
        <strain evidence="1">28 12/20/2015</strain>
    </source>
</reference>